<keyword evidence="2" id="KW-1185">Reference proteome</keyword>
<proteinExistence type="predicted"/>
<dbReference type="Gene3D" id="2.40.350.10">
    <property type="entry name" value="SO1590-like"/>
    <property type="match status" value="1"/>
</dbReference>
<accession>A0A4P6L3U4</accession>
<dbReference type="InterPro" id="IPR023159">
    <property type="entry name" value="SO1590-like_sf"/>
</dbReference>
<dbReference type="SUPFAM" id="SSF159238">
    <property type="entry name" value="SO1590-like"/>
    <property type="match status" value="1"/>
</dbReference>
<name>A0A4P6L3U4_9BURK</name>
<organism evidence="1 2">
    <name type="scientific">Pseudoduganella lutea</name>
    <dbReference type="NCBI Taxonomy" id="321985"/>
    <lineage>
        <taxon>Bacteria</taxon>
        <taxon>Pseudomonadati</taxon>
        <taxon>Pseudomonadota</taxon>
        <taxon>Betaproteobacteria</taxon>
        <taxon>Burkholderiales</taxon>
        <taxon>Oxalobacteraceae</taxon>
        <taxon>Telluria group</taxon>
        <taxon>Pseudoduganella</taxon>
    </lineage>
</organism>
<dbReference type="AlphaFoldDB" id="A0A4P6L3U4"/>
<gene>
    <name evidence="1" type="ORF">EWM63_26630</name>
</gene>
<protein>
    <submittedName>
        <fullName evidence="1">DUF3224 domain-containing protein</fullName>
    </submittedName>
</protein>
<dbReference type="Proteomes" id="UP000290637">
    <property type="component" value="Chromosome"/>
</dbReference>
<evidence type="ECO:0000313" key="1">
    <source>
        <dbReference type="EMBL" id="QBE66117.1"/>
    </source>
</evidence>
<dbReference type="RefSeq" id="WP_130189226.1">
    <property type="nucleotide sequence ID" value="NZ_CP035913.1"/>
</dbReference>
<reference evidence="1 2" key="1">
    <citation type="submission" date="2019-02" db="EMBL/GenBank/DDBJ databases">
        <title>Draft Genome Sequences of Six Type Strains of the Genus Massilia.</title>
        <authorList>
            <person name="Miess H."/>
            <person name="Frediansyhah A."/>
            <person name="Gross H."/>
        </authorList>
    </citation>
    <scope>NUCLEOTIDE SEQUENCE [LARGE SCALE GENOMIC DNA]</scope>
    <source>
        <strain evidence="1 2">DSM 17473</strain>
    </source>
</reference>
<dbReference type="OrthoDB" id="69764at2"/>
<dbReference type="KEGG" id="plue:EWM63_26630"/>
<evidence type="ECO:0000313" key="2">
    <source>
        <dbReference type="Proteomes" id="UP000290637"/>
    </source>
</evidence>
<dbReference type="Pfam" id="PF11528">
    <property type="entry name" value="DUF3224"/>
    <property type="match status" value="1"/>
</dbReference>
<sequence length="152" mass="15554">MNTIAAIALATATQAITPAQPTEVKGTFDVKVTPAPGAPATADDNRGRMTFTKTFYGALAGTGEGEMLTAGSPATGTAGYVALERFTGTLAGRRGSFVMQHSGTMQAGRQDLAIVIAPGSGTGELAGIAGTATIDIEGKQHYYTLRYTLPAR</sequence>
<dbReference type="EMBL" id="CP035913">
    <property type="protein sequence ID" value="QBE66117.1"/>
    <property type="molecule type" value="Genomic_DNA"/>
</dbReference>
<dbReference type="InterPro" id="IPR021607">
    <property type="entry name" value="DUF3224"/>
</dbReference>